<dbReference type="EMBL" id="CP003837">
    <property type="protein sequence ID" value="AGH47604.1"/>
    <property type="molecule type" value="Genomic_DNA"/>
</dbReference>
<dbReference type="Proteomes" id="UP000011864">
    <property type="component" value="Chromosome"/>
</dbReference>
<dbReference type="PATRIC" id="fig|1129794.4.peg.5485"/>
<dbReference type="PANTHER" id="PTHR33607:SF2">
    <property type="entry name" value="ENDONUCLEASE-1"/>
    <property type="match status" value="1"/>
</dbReference>
<evidence type="ECO:0000313" key="7">
    <source>
        <dbReference type="Proteomes" id="UP000011864"/>
    </source>
</evidence>
<dbReference type="InterPro" id="IPR001322">
    <property type="entry name" value="Lamin_tail_dom"/>
</dbReference>
<dbReference type="OrthoDB" id="9800417at2"/>
<dbReference type="eggNOG" id="COG2374">
    <property type="taxonomic scope" value="Bacteria"/>
</dbReference>
<dbReference type="PROSITE" id="PS51841">
    <property type="entry name" value="LTD"/>
    <property type="match status" value="1"/>
</dbReference>
<dbReference type="SUPFAM" id="SSF54060">
    <property type="entry name" value="His-Me finger endonucleases"/>
    <property type="match status" value="1"/>
</dbReference>
<dbReference type="STRING" id="1129794.C427_5507"/>
<keyword evidence="3" id="KW-0378">Hydrolase</keyword>
<gene>
    <name evidence="6" type="ORF">C427_5507</name>
</gene>
<dbReference type="RefSeq" id="WP_007642768.1">
    <property type="nucleotide sequence ID" value="NC_020514.1"/>
</dbReference>
<dbReference type="InterPro" id="IPR044925">
    <property type="entry name" value="His-Me_finger_sf"/>
</dbReference>
<evidence type="ECO:0000256" key="1">
    <source>
        <dbReference type="ARBA" id="ARBA00006429"/>
    </source>
</evidence>
<name>K6Z4P9_9ALTE</name>
<dbReference type="Pfam" id="PF04231">
    <property type="entry name" value="Endonuclease_1"/>
    <property type="match status" value="1"/>
</dbReference>
<keyword evidence="7" id="KW-1185">Reference proteome</keyword>
<dbReference type="AlphaFoldDB" id="K6Z4P9"/>
<dbReference type="HOGENOM" id="CLU_619315_0_0_6"/>
<dbReference type="KEGG" id="gps:C427_5507"/>
<sequence length="463" mass="50207">MQKIHHALWVGLVTSSIVTTNVTLAAIPTGYYDLVNTSNAVSLHDSLHKIIDDHQRFPYTSSATDTWDILERADENPHDSSQIIGLYKNESYPKAGGGNLNYNREHTWPKSYGFPNDGANNYPYTDTHHLFLANSGYNSSRSNKPYAECDSGCSEKVTTANNSRGGSSTESNWTTGSGATGSWETWSERKGDSARALMYLAVRYEGGTHAGTGVSEPNLILTDNRALIANSNTGENLAVAYMGLKSTLIQWHKDDPVDDFERRHNEAVYANQGNRNPFIDHPEYVICVFENNCSGSSAPSTVNVWINELHYDNKSSDKNEFVEVAGTANLNLTGWKLVAYNGNNGNAYKITSLSGVINNQQRGFGTKSFYISGLQNGAADGIALVDNAGKVLQFISYEGTLTATNGDSSGLTSTDIGVTETSSTSLGHSLQLSGSGQNYSDFTWQSAAPSTVGALNNNQSFYP</sequence>
<evidence type="ECO:0000256" key="2">
    <source>
        <dbReference type="ARBA" id="ARBA00022722"/>
    </source>
</evidence>
<evidence type="ECO:0000256" key="3">
    <source>
        <dbReference type="ARBA" id="ARBA00022801"/>
    </source>
</evidence>
<dbReference type="GO" id="GO:0016787">
    <property type="term" value="F:hydrolase activity"/>
    <property type="evidence" value="ECO:0007669"/>
    <property type="project" value="UniProtKB-KW"/>
</dbReference>
<keyword evidence="2" id="KW-0540">Nuclease</keyword>
<feature type="compositionally biased region" description="Polar residues" evidence="4">
    <location>
        <begin position="156"/>
        <end position="185"/>
    </location>
</feature>
<evidence type="ECO:0000313" key="6">
    <source>
        <dbReference type="EMBL" id="AGH47604.1"/>
    </source>
</evidence>
<dbReference type="InterPro" id="IPR007346">
    <property type="entry name" value="Endonuclease-I"/>
</dbReference>
<feature type="domain" description="LTD" evidence="5">
    <location>
        <begin position="294"/>
        <end position="428"/>
    </location>
</feature>
<evidence type="ECO:0000259" key="5">
    <source>
        <dbReference type="PROSITE" id="PS51841"/>
    </source>
</evidence>
<protein>
    <submittedName>
        <fullName evidence="6">Endonuclease I</fullName>
    </submittedName>
</protein>
<dbReference type="eggNOG" id="COG2356">
    <property type="taxonomic scope" value="Bacteria"/>
</dbReference>
<keyword evidence="6" id="KW-0255">Endonuclease</keyword>
<organism evidence="6 7">
    <name type="scientific">Paraglaciecola psychrophila 170</name>
    <dbReference type="NCBI Taxonomy" id="1129794"/>
    <lineage>
        <taxon>Bacteria</taxon>
        <taxon>Pseudomonadati</taxon>
        <taxon>Pseudomonadota</taxon>
        <taxon>Gammaproteobacteria</taxon>
        <taxon>Alteromonadales</taxon>
        <taxon>Alteromonadaceae</taxon>
        <taxon>Paraglaciecola</taxon>
    </lineage>
</organism>
<comment type="similarity">
    <text evidence="1">Belongs to the EndA/NucM nuclease family.</text>
</comment>
<proteinExistence type="inferred from homology"/>
<reference evidence="6 7" key="1">
    <citation type="journal article" date="2013" name="Genome Announc.">
        <title>Complete Genome Sequence of Glaciecola psychrophila Strain 170T.</title>
        <authorList>
            <person name="Yin J."/>
            <person name="Chen J."/>
            <person name="Liu G."/>
            <person name="Yu Y."/>
            <person name="Song L."/>
            <person name="Wang X."/>
            <person name="Qu X."/>
        </authorList>
    </citation>
    <scope>NUCLEOTIDE SEQUENCE [LARGE SCALE GENOMIC DNA]</scope>
    <source>
        <strain evidence="6 7">170</strain>
    </source>
</reference>
<feature type="region of interest" description="Disordered" evidence="4">
    <location>
        <begin position="144"/>
        <end position="186"/>
    </location>
</feature>
<dbReference type="PANTHER" id="PTHR33607">
    <property type="entry name" value="ENDONUCLEASE-1"/>
    <property type="match status" value="1"/>
</dbReference>
<accession>K6Z4P9</accession>
<dbReference type="GO" id="GO:0004519">
    <property type="term" value="F:endonuclease activity"/>
    <property type="evidence" value="ECO:0007669"/>
    <property type="project" value="UniProtKB-KW"/>
</dbReference>
<evidence type="ECO:0000256" key="4">
    <source>
        <dbReference type="SAM" id="MobiDB-lite"/>
    </source>
</evidence>